<keyword evidence="2" id="KW-0812">Transmembrane</keyword>
<accession>A0A915D164</accession>
<name>A0A915D164_9BILA</name>
<evidence type="ECO:0000256" key="2">
    <source>
        <dbReference type="SAM" id="Phobius"/>
    </source>
</evidence>
<proteinExistence type="predicted"/>
<keyword evidence="3" id="KW-1185">Reference proteome</keyword>
<dbReference type="Proteomes" id="UP000887574">
    <property type="component" value="Unplaced"/>
</dbReference>
<feature type="region of interest" description="Disordered" evidence="1">
    <location>
        <begin position="51"/>
        <end position="99"/>
    </location>
</feature>
<feature type="compositionally biased region" description="Basic residues" evidence="1">
    <location>
        <begin position="72"/>
        <end position="88"/>
    </location>
</feature>
<reference evidence="4" key="1">
    <citation type="submission" date="2022-11" db="UniProtKB">
        <authorList>
            <consortium name="WormBaseParasite"/>
        </authorList>
    </citation>
    <scope>IDENTIFICATION</scope>
</reference>
<keyword evidence="2" id="KW-0472">Membrane</keyword>
<evidence type="ECO:0000313" key="4">
    <source>
        <dbReference type="WBParaSite" id="jg14300"/>
    </source>
</evidence>
<dbReference type="WBParaSite" id="jg14300">
    <property type="protein sequence ID" value="jg14300"/>
    <property type="gene ID" value="jg14300"/>
</dbReference>
<feature type="compositionally biased region" description="Basic and acidic residues" evidence="1">
    <location>
        <begin position="54"/>
        <end position="67"/>
    </location>
</feature>
<keyword evidence="2" id="KW-1133">Transmembrane helix</keyword>
<evidence type="ECO:0000256" key="1">
    <source>
        <dbReference type="SAM" id="MobiDB-lite"/>
    </source>
</evidence>
<evidence type="ECO:0000313" key="3">
    <source>
        <dbReference type="Proteomes" id="UP000887574"/>
    </source>
</evidence>
<organism evidence="3 4">
    <name type="scientific">Ditylenchus dipsaci</name>
    <dbReference type="NCBI Taxonomy" id="166011"/>
    <lineage>
        <taxon>Eukaryota</taxon>
        <taxon>Metazoa</taxon>
        <taxon>Ecdysozoa</taxon>
        <taxon>Nematoda</taxon>
        <taxon>Chromadorea</taxon>
        <taxon>Rhabditida</taxon>
        <taxon>Tylenchina</taxon>
        <taxon>Tylenchomorpha</taxon>
        <taxon>Sphaerularioidea</taxon>
        <taxon>Anguinidae</taxon>
        <taxon>Anguininae</taxon>
        <taxon>Ditylenchus</taxon>
    </lineage>
</organism>
<feature type="transmembrane region" description="Helical" evidence="2">
    <location>
        <begin position="6"/>
        <end position="31"/>
    </location>
</feature>
<dbReference type="AlphaFoldDB" id="A0A915D164"/>
<sequence length="182" mass="20019">MEAPNTIDVVLMVISAIVMLLSIVLLVFCCLRHKKVSKQLKQKVGSSNAAAIHKLPEQKKSSKEKKAITSGKKTRSVSKARPTSKKEKRVPSQKSVQKRRQHISESLALDCTQPDDASVKKSRVRGILKSKPKNFTKVFVCRGSDGEWHANGDADIASEFSFELLSGNSGEDTFPASILEQV</sequence>
<protein>
    <submittedName>
        <fullName evidence="4">Uncharacterized protein</fullName>
    </submittedName>
</protein>